<organism evidence="1">
    <name type="scientific">viral metagenome</name>
    <dbReference type="NCBI Taxonomy" id="1070528"/>
    <lineage>
        <taxon>unclassified sequences</taxon>
        <taxon>metagenomes</taxon>
        <taxon>organismal metagenomes</taxon>
    </lineage>
</organism>
<proteinExistence type="predicted"/>
<dbReference type="EMBL" id="MN739950">
    <property type="protein sequence ID" value="QHT79577.1"/>
    <property type="molecule type" value="Genomic_DNA"/>
</dbReference>
<evidence type="ECO:0000313" key="1">
    <source>
        <dbReference type="EMBL" id="QHT79577.1"/>
    </source>
</evidence>
<reference evidence="1" key="1">
    <citation type="journal article" date="2020" name="Nature">
        <title>Giant virus diversity and host interactions through global metagenomics.</title>
        <authorList>
            <person name="Schulz F."/>
            <person name="Roux S."/>
            <person name="Paez-Espino D."/>
            <person name="Jungbluth S."/>
            <person name="Walsh D.A."/>
            <person name="Denef V.J."/>
            <person name="McMahon K.D."/>
            <person name="Konstantinidis K.T."/>
            <person name="Eloe-Fadrosh E.A."/>
            <person name="Kyrpides N.C."/>
            <person name="Woyke T."/>
        </authorList>
    </citation>
    <scope>NUCLEOTIDE SEQUENCE</scope>
    <source>
        <strain evidence="1">GVMAG-M-3300023184-101</strain>
    </source>
</reference>
<name>A0A6C0HGN4_9ZZZZ</name>
<protein>
    <submittedName>
        <fullName evidence="1">Uncharacterized protein</fullName>
    </submittedName>
</protein>
<accession>A0A6C0HGN4</accession>
<dbReference type="AlphaFoldDB" id="A0A6C0HGN4"/>
<sequence>MSSTRFHDDPCRIQKQLQEQTGLGRYMLNVPGNGDKPCFMEDPHIRMQKWGANVMTNTRNLESDLMGLTRAVSRDCASENDYQTRAVKTSKINYPTCEAITDQSRATHPAWMSRDLEQVNWYTLPLNPQENTCMRFQNNLNTRLLEQNAHITQVPCFTATSPSESVMVNPFVKPMGTTF</sequence>